<feature type="chain" id="PRO_5020395939" evidence="16">
    <location>
        <begin position="37"/>
        <end position="923"/>
    </location>
</feature>
<sequence>MPSHAFRPQEGPPARALAAALLAVFLLLAPAAAVHAAAGEPPGQASRDYAIGPGPLGHVLAEFAAQAGVAFSFDADQLAGIRSQGLRGPYTVEGGFAALLAGTGYELDARGGGYTLKKTPADASEIGYLPTVHVEADAIRPEDAPYRTAGSSSHISRDDIERFRGTSVGDIFQGTPGVLVGENRNSGGLDINIRGMQGQGRVPVLVDGARQETTVYRGYAGVSSRSFVDPDLIGGIDINKGPTLSAQGAGAVGGLVSMRTLNAEDIVRRGESIGLRIRGTAIGNNSGSASAPGTRSGYNVGGILGGGGGYRTDCASPSLCAGHELSGIYGTNETLDRPGTFDPKGHAGSVAFAKRWEQVDLVAAHARRSQGNYYAGKHGPTPWVDLSETYDRGFYTEIVPRLEGASRIRAGERVVNTNYDSESTLLKTRFYLPHDQELELSYLRYTSTYGQLMPSQLIWFGVVEQTENSQVTANTYTARYHWQPAGSDYVDLRANLWMTDTDSLNRNYSKAVAQLGGESYNSAEKYKRRGLDLTNTLRLHRWGEIKVDYGASGQWEDIGTTGDDEKAPKYYFRNGSRNEYSLFGAVQWKPTGSLTFDAGLRYMRFRSQDDNATVIDKNSQYCFDDDGDGECDPVYYSNRKSGTTPMASLTWEPLAGLQFYASYAEALRMPSLFESSSGFSAAPTLDSNLRPEHAYNREVGINYLKDGLWKSHDKFRVKLAYFHNTVRDYLTRTIPNTWEDNSTGVNAGIFRMRNIDSASFNGIELSGSYDLGRFFTQFGATGYTRIQTCLTGSYRRVTCTDYGIAASYVNNMIPPKWHASLLVGTRLLDRRLTLGLRGTLMGKRNAVPTYDDQTSTGGIAYAAPVQWHAYRIFDFFASYKVNDRLSIDFNIDNLTDRYYLDALSLGLVPAPGRTARMSVTLQF</sequence>
<protein>
    <submittedName>
        <fullName evidence="18">Hemoglobin/transferrin/lactoferrin receptor protein</fullName>
    </submittedName>
</protein>
<dbReference type="InterPro" id="IPR010917">
    <property type="entry name" value="TonB_rcpt_CS"/>
</dbReference>
<dbReference type="OrthoDB" id="6046653at2"/>
<evidence type="ECO:0000256" key="16">
    <source>
        <dbReference type="SAM" id="SignalP"/>
    </source>
</evidence>
<evidence type="ECO:0000313" key="19">
    <source>
        <dbReference type="Proteomes" id="UP000292445"/>
    </source>
</evidence>
<dbReference type="Pfam" id="PF07715">
    <property type="entry name" value="Plug"/>
    <property type="match status" value="1"/>
</dbReference>
<keyword evidence="7 16" id="KW-0732">Signal</keyword>
<evidence type="ECO:0000256" key="10">
    <source>
        <dbReference type="ARBA" id="ARBA00023136"/>
    </source>
</evidence>
<keyword evidence="10 13" id="KW-0472">Membrane</keyword>
<evidence type="ECO:0000256" key="11">
    <source>
        <dbReference type="ARBA" id="ARBA00023170"/>
    </source>
</evidence>
<evidence type="ECO:0000256" key="13">
    <source>
        <dbReference type="PROSITE-ProRule" id="PRU01360"/>
    </source>
</evidence>
<feature type="signal peptide" evidence="16">
    <location>
        <begin position="1"/>
        <end position="36"/>
    </location>
</feature>
<dbReference type="PANTHER" id="PTHR30069">
    <property type="entry name" value="TONB-DEPENDENT OUTER MEMBRANE RECEPTOR"/>
    <property type="match status" value="1"/>
</dbReference>
<dbReference type="PROSITE" id="PS01156">
    <property type="entry name" value="TONB_DEPENDENT_REC_2"/>
    <property type="match status" value="1"/>
</dbReference>
<evidence type="ECO:0000256" key="7">
    <source>
        <dbReference type="ARBA" id="ARBA00022729"/>
    </source>
</evidence>
<evidence type="ECO:0000256" key="6">
    <source>
        <dbReference type="ARBA" id="ARBA00022692"/>
    </source>
</evidence>
<evidence type="ECO:0000256" key="12">
    <source>
        <dbReference type="ARBA" id="ARBA00023237"/>
    </source>
</evidence>
<organism evidence="18 19">
    <name type="scientific">Pigmentiphaga kullae</name>
    <dbReference type="NCBI Taxonomy" id="151784"/>
    <lineage>
        <taxon>Bacteria</taxon>
        <taxon>Pseudomonadati</taxon>
        <taxon>Pseudomonadota</taxon>
        <taxon>Betaproteobacteria</taxon>
        <taxon>Burkholderiales</taxon>
        <taxon>Alcaligenaceae</taxon>
        <taxon>Pigmentiphaga</taxon>
    </lineage>
</organism>
<dbReference type="SMART" id="SM00965">
    <property type="entry name" value="STN"/>
    <property type="match status" value="1"/>
</dbReference>
<keyword evidence="8" id="KW-0408">Iron</keyword>
<dbReference type="PROSITE" id="PS52016">
    <property type="entry name" value="TONB_DEPENDENT_REC_3"/>
    <property type="match status" value="1"/>
</dbReference>
<reference evidence="18 19" key="1">
    <citation type="submission" date="2019-02" db="EMBL/GenBank/DDBJ databases">
        <title>Genomic Encyclopedia of Type Strains, Phase IV (KMG-IV): sequencing the most valuable type-strain genomes for metagenomic binning, comparative biology and taxonomic classification.</title>
        <authorList>
            <person name="Goeker M."/>
        </authorList>
    </citation>
    <scope>NUCLEOTIDE SEQUENCE [LARGE SCALE GENOMIC DNA]</scope>
    <source>
        <strain evidence="18 19">K24</strain>
    </source>
</reference>
<evidence type="ECO:0000259" key="17">
    <source>
        <dbReference type="SMART" id="SM00965"/>
    </source>
</evidence>
<dbReference type="Proteomes" id="UP000292445">
    <property type="component" value="Unassembled WGS sequence"/>
</dbReference>
<dbReference type="InterPro" id="IPR039426">
    <property type="entry name" value="TonB-dep_rcpt-like"/>
</dbReference>
<dbReference type="PANTHER" id="PTHR30069:SF41">
    <property type="entry name" value="HEME_HEMOPEXIN UTILIZATION PROTEIN C"/>
    <property type="match status" value="1"/>
</dbReference>
<evidence type="ECO:0000256" key="9">
    <source>
        <dbReference type="ARBA" id="ARBA00023077"/>
    </source>
</evidence>
<evidence type="ECO:0000256" key="2">
    <source>
        <dbReference type="ARBA" id="ARBA00009810"/>
    </source>
</evidence>
<comment type="similarity">
    <text evidence="2 13 15">Belongs to the TonB-dependent receptor family.</text>
</comment>
<proteinExistence type="inferred from homology"/>
<keyword evidence="5" id="KW-0406">Ion transport</keyword>
<feature type="domain" description="Secretin/TonB short N-terminal" evidence="17">
    <location>
        <begin position="69"/>
        <end position="119"/>
    </location>
</feature>
<dbReference type="GO" id="GO:0015344">
    <property type="term" value="F:siderophore uptake transmembrane transporter activity"/>
    <property type="evidence" value="ECO:0007669"/>
    <property type="project" value="TreeGrafter"/>
</dbReference>
<keyword evidence="12 13" id="KW-0998">Cell outer membrane</keyword>
<evidence type="ECO:0000256" key="1">
    <source>
        <dbReference type="ARBA" id="ARBA00004571"/>
    </source>
</evidence>
<feature type="short sequence motif" description="TonB C-terminal box" evidence="14">
    <location>
        <begin position="906"/>
        <end position="923"/>
    </location>
</feature>
<dbReference type="SUPFAM" id="SSF56935">
    <property type="entry name" value="Porins"/>
    <property type="match status" value="1"/>
</dbReference>
<evidence type="ECO:0000313" key="18">
    <source>
        <dbReference type="EMBL" id="RZS85103.1"/>
    </source>
</evidence>
<dbReference type="GO" id="GO:0044718">
    <property type="term" value="P:siderophore transmembrane transport"/>
    <property type="evidence" value="ECO:0007669"/>
    <property type="project" value="TreeGrafter"/>
</dbReference>
<name>A0A4Q7NJG8_9BURK</name>
<dbReference type="InterPro" id="IPR037066">
    <property type="entry name" value="Plug_dom_sf"/>
</dbReference>
<keyword evidence="6 13" id="KW-0812">Transmembrane</keyword>
<dbReference type="EMBL" id="SGXC01000001">
    <property type="protein sequence ID" value="RZS85103.1"/>
    <property type="molecule type" value="Genomic_DNA"/>
</dbReference>
<dbReference type="Gene3D" id="2.170.130.10">
    <property type="entry name" value="TonB-dependent receptor, plug domain"/>
    <property type="match status" value="1"/>
</dbReference>
<dbReference type="Gene3D" id="2.40.170.20">
    <property type="entry name" value="TonB-dependent receptor, beta-barrel domain"/>
    <property type="match status" value="1"/>
</dbReference>
<keyword evidence="4 13" id="KW-1134">Transmembrane beta strand</keyword>
<dbReference type="Pfam" id="PF00593">
    <property type="entry name" value="TonB_dep_Rec_b-barrel"/>
    <property type="match status" value="1"/>
</dbReference>
<dbReference type="InterPro" id="IPR036942">
    <property type="entry name" value="Beta-barrel_TonB_sf"/>
</dbReference>
<accession>A0A4Q7NJG8</accession>
<evidence type="ECO:0000256" key="3">
    <source>
        <dbReference type="ARBA" id="ARBA00022448"/>
    </source>
</evidence>
<evidence type="ECO:0000256" key="4">
    <source>
        <dbReference type="ARBA" id="ARBA00022452"/>
    </source>
</evidence>
<evidence type="ECO:0000256" key="14">
    <source>
        <dbReference type="PROSITE-ProRule" id="PRU10144"/>
    </source>
</evidence>
<comment type="caution">
    <text evidence="18">The sequence shown here is derived from an EMBL/GenBank/DDBJ whole genome shotgun (WGS) entry which is preliminary data.</text>
</comment>
<evidence type="ECO:0000256" key="5">
    <source>
        <dbReference type="ARBA" id="ARBA00022496"/>
    </source>
</evidence>
<dbReference type="InterPro" id="IPR011662">
    <property type="entry name" value="Secretin/TonB_short_N"/>
</dbReference>
<keyword evidence="5" id="KW-0410">Iron transport</keyword>
<dbReference type="InterPro" id="IPR000531">
    <property type="entry name" value="Beta-barrel_TonB"/>
</dbReference>
<evidence type="ECO:0000256" key="8">
    <source>
        <dbReference type="ARBA" id="ARBA00023004"/>
    </source>
</evidence>
<keyword evidence="11 18" id="KW-0675">Receptor</keyword>
<dbReference type="AlphaFoldDB" id="A0A4Q7NJG8"/>
<dbReference type="RefSeq" id="WP_130356369.1">
    <property type="nucleotide sequence ID" value="NZ_SGXC01000001.1"/>
</dbReference>
<comment type="subcellular location">
    <subcellularLocation>
        <location evidence="1 13">Cell outer membrane</location>
        <topology evidence="1 13">Multi-pass membrane protein</topology>
    </subcellularLocation>
</comment>
<evidence type="ECO:0000256" key="15">
    <source>
        <dbReference type="RuleBase" id="RU003357"/>
    </source>
</evidence>
<dbReference type="InterPro" id="IPR012910">
    <property type="entry name" value="Plug_dom"/>
</dbReference>
<keyword evidence="19" id="KW-1185">Reference proteome</keyword>
<gene>
    <name evidence="18" type="ORF">EV675_1126</name>
</gene>
<dbReference type="Gene3D" id="3.55.50.30">
    <property type="match status" value="1"/>
</dbReference>
<dbReference type="GO" id="GO:0009279">
    <property type="term" value="C:cell outer membrane"/>
    <property type="evidence" value="ECO:0007669"/>
    <property type="project" value="UniProtKB-SubCell"/>
</dbReference>
<keyword evidence="9 15" id="KW-0798">TonB box</keyword>
<keyword evidence="3 13" id="KW-0813">Transport</keyword>